<keyword evidence="2" id="KW-1185">Reference proteome</keyword>
<evidence type="ECO:0000313" key="2">
    <source>
        <dbReference type="Proteomes" id="UP000595437"/>
    </source>
</evidence>
<sequence length="68" mass="7906">MVFGGDGTLSLRTAEEWFRGFKVGENSTMDKPVGGRPVTTNTHQIIEYIELHRHVTSPWIWEWVTKQF</sequence>
<protein>
    <submittedName>
        <fullName evidence="1">Histone-lysine N-methyltransferase SETMAR</fullName>
    </submittedName>
</protein>
<dbReference type="OrthoDB" id="616263at2759"/>
<dbReference type="GO" id="GO:0032259">
    <property type="term" value="P:methylation"/>
    <property type="evidence" value="ECO:0007669"/>
    <property type="project" value="UniProtKB-KW"/>
</dbReference>
<dbReference type="EMBL" id="CP045910">
    <property type="protein sequence ID" value="QQP31509.1"/>
    <property type="molecule type" value="Genomic_DNA"/>
</dbReference>
<proteinExistence type="predicted"/>
<evidence type="ECO:0000313" key="1">
    <source>
        <dbReference type="EMBL" id="QQP31509.1"/>
    </source>
</evidence>
<organism evidence="1 2">
    <name type="scientific">Caligus rogercresseyi</name>
    <name type="common">Sea louse</name>
    <dbReference type="NCBI Taxonomy" id="217165"/>
    <lineage>
        <taxon>Eukaryota</taxon>
        <taxon>Metazoa</taxon>
        <taxon>Ecdysozoa</taxon>
        <taxon>Arthropoda</taxon>
        <taxon>Crustacea</taxon>
        <taxon>Multicrustacea</taxon>
        <taxon>Hexanauplia</taxon>
        <taxon>Copepoda</taxon>
        <taxon>Siphonostomatoida</taxon>
        <taxon>Caligidae</taxon>
        <taxon>Caligus</taxon>
    </lineage>
</organism>
<dbReference type="Proteomes" id="UP000595437">
    <property type="component" value="Chromosome 21"/>
</dbReference>
<accession>A0A7T8GLA6</accession>
<name>A0A7T8GLA6_CALRO</name>
<dbReference type="AlphaFoldDB" id="A0A7T8GLA6"/>
<reference evidence="2" key="1">
    <citation type="submission" date="2021-01" db="EMBL/GenBank/DDBJ databases">
        <title>Caligus Genome Assembly.</title>
        <authorList>
            <person name="Gallardo-Escarate C."/>
        </authorList>
    </citation>
    <scope>NUCLEOTIDE SEQUENCE [LARGE SCALE GENOMIC DNA]</scope>
</reference>
<dbReference type="GO" id="GO:0008168">
    <property type="term" value="F:methyltransferase activity"/>
    <property type="evidence" value="ECO:0007669"/>
    <property type="project" value="UniProtKB-KW"/>
</dbReference>
<gene>
    <name evidence="1" type="ORF">FKW44_025127</name>
</gene>
<keyword evidence="1" id="KW-0489">Methyltransferase</keyword>
<keyword evidence="1" id="KW-0808">Transferase</keyword>